<dbReference type="eggNOG" id="COG1729">
    <property type="taxonomic scope" value="Bacteria"/>
</dbReference>
<keyword evidence="1" id="KW-0472">Membrane</keyword>
<protein>
    <recommendedName>
        <fullName evidence="4">B box-type domain-containing protein</fullName>
    </recommendedName>
</protein>
<dbReference type="EMBL" id="FTMN01000003">
    <property type="protein sequence ID" value="SIQ26460.1"/>
    <property type="molecule type" value="Genomic_DNA"/>
</dbReference>
<proteinExistence type="predicted"/>
<evidence type="ECO:0000256" key="1">
    <source>
        <dbReference type="SAM" id="Phobius"/>
    </source>
</evidence>
<feature type="transmembrane region" description="Helical" evidence="1">
    <location>
        <begin position="164"/>
        <end position="187"/>
    </location>
</feature>
<feature type="transmembrane region" description="Helical" evidence="1">
    <location>
        <begin position="237"/>
        <end position="263"/>
    </location>
</feature>
<keyword evidence="1" id="KW-1133">Transmembrane helix</keyword>
<feature type="transmembrane region" description="Helical" evidence="1">
    <location>
        <begin position="208"/>
        <end position="231"/>
    </location>
</feature>
<keyword evidence="3" id="KW-1185">Reference proteome</keyword>
<reference evidence="2 3" key="1">
    <citation type="submission" date="2017-01" db="EMBL/GenBank/DDBJ databases">
        <authorList>
            <person name="Mah S.A."/>
            <person name="Swanson W.J."/>
            <person name="Moy G.W."/>
            <person name="Vacquier V.D."/>
        </authorList>
    </citation>
    <scope>NUCLEOTIDE SEQUENCE [LARGE SCALE GENOMIC DNA]</scope>
    <source>
        <strain evidence="2 3">DSM 7027</strain>
    </source>
</reference>
<feature type="transmembrane region" description="Helical" evidence="1">
    <location>
        <begin position="137"/>
        <end position="158"/>
    </location>
</feature>
<gene>
    <name evidence="2" type="ORF">SAMN05421647_103243</name>
</gene>
<evidence type="ECO:0008006" key="4">
    <source>
        <dbReference type="Google" id="ProtNLM"/>
    </source>
</evidence>
<evidence type="ECO:0000313" key="3">
    <source>
        <dbReference type="Proteomes" id="UP000186895"/>
    </source>
</evidence>
<dbReference type="InterPro" id="IPR011990">
    <property type="entry name" value="TPR-like_helical_dom_sf"/>
</dbReference>
<organism evidence="2 3">
    <name type="scientific">Marinobacterium stanieri</name>
    <dbReference type="NCBI Taxonomy" id="49186"/>
    <lineage>
        <taxon>Bacteria</taxon>
        <taxon>Pseudomonadati</taxon>
        <taxon>Pseudomonadota</taxon>
        <taxon>Gammaproteobacteria</taxon>
        <taxon>Oceanospirillales</taxon>
        <taxon>Oceanospirillaceae</taxon>
        <taxon>Marinobacterium</taxon>
    </lineage>
</organism>
<keyword evidence="1" id="KW-0812">Transmembrane</keyword>
<dbReference type="STRING" id="49186.SAMN05421647_103243"/>
<name>A0A1N6RC72_9GAMM</name>
<dbReference type="AlphaFoldDB" id="A0A1N6RC72"/>
<sequence>MESCKYHPDTAPNFTCSQCEIDLCKECVDHSIAGEARCFHCGSPLTIRVTASSMESLARRLPKAFRYPMTADAMMFIFGLSVATTFLAVLPLGGFIKFLAMLFCTGLAVNYSFLCLKATAAGDMTPPRLQEAAGGSLSILIRLFAIIFITGIFLNFVASSVSSALAITITLVLVIGIPAMLMCLAMSDSITEAINPVNFIGLMLKTGIPYLILVGFLFIMVSSVSLIQAVIGDDLLFLSAILQSAASSYYAMVAFHLMGYLLYQHQDALGYVSEDAESALLYHAEPEAVTHAHVSICLKEGDYEQAKGLLHSAIKQSPKIPALWQRYFDLLCQMEDRQALMDMADKHLSLLLKLDQGIPMLRNYRRLVRILPEYVPGTPALRLSLARLNLEGGDAKAAVRLLNGLHKAFPEYDRLVESGILLKTALEAMPNMEAQVEKCQSLIDQLRIRYPEQVAEGQV</sequence>
<accession>A0A1N6RC72</accession>
<feature type="transmembrane region" description="Helical" evidence="1">
    <location>
        <begin position="69"/>
        <end position="89"/>
    </location>
</feature>
<dbReference type="Proteomes" id="UP000186895">
    <property type="component" value="Unassembled WGS sequence"/>
</dbReference>
<feature type="transmembrane region" description="Helical" evidence="1">
    <location>
        <begin position="95"/>
        <end position="116"/>
    </location>
</feature>
<evidence type="ECO:0000313" key="2">
    <source>
        <dbReference type="EMBL" id="SIQ26460.1"/>
    </source>
</evidence>
<dbReference type="Gene3D" id="1.25.40.10">
    <property type="entry name" value="Tetratricopeptide repeat domain"/>
    <property type="match status" value="1"/>
</dbReference>